<reference evidence="1 2" key="1">
    <citation type="submission" date="2016-10" db="EMBL/GenBank/DDBJ databases">
        <title>Draft genome sequence of Methylobacterium extorquens CP3, a seed endophyte of Crotalaria pumila with plant growth-promoting and metal tolerance properties.</title>
        <authorList>
            <person name="Sanchez-Lopez A.S."/>
            <person name="Van Hamme J.D."/>
            <person name="Thijs S."/>
            <person name="Mcammond B.M."/>
            <person name="Stevens V."/>
            <person name="Gonzalez-Chavez M.D.C."/>
            <person name="Vangronsveld J."/>
        </authorList>
    </citation>
    <scope>NUCLEOTIDE SEQUENCE [LARGE SCALE GENOMIC DNA]</scope>
    <source>
        <strain evidence="1 2">CP3</strain>
    </source>
</reference>
<dbReference type="AlphaFoldDB" id="A0A1S1P0K7"/>
<gene>
    <name evidence="1" type="ORF">BK022_23915</name>
</gene>
<comment type="caution">
    <text evidence="1">The sequence shown here is derived from an EMBL/GenBank/DDBJ whole genome shotgun (WGS) entry which is preliminary data.</text>
</comment>
<evidence type="ECO:0000313" key="2">
    <source>
        <dbReference type="Proteomes" id="UP000180215"/>
    </source>
</evidence>
<protein>
    <submittedName>
        <fullName evidence="1">Uncharacterized protein</fullName>
    </submittedName>
</protein>
<accession>A0A1S1P0K7</accession>
<organism evidence="1 2">
    <name type="scientific">Methylorubrum extorquens</name>
    <name type="common">Methylobacterium dichloromethanicum</name>
    <name type="synonym">Methylobacterium extorquens</name>
    <dbReference type="NCBI Taxonomy" id="408"/>
    <lineage>
        <taxon>Bacteria</taxon>
        <taxon>Pseudomonadati</taxon>
        <taxon>Pseudomonadota</taxon>
        <taxon>Alphaproteobacteria</taxon>
        <taxon>Hyphomicrobiales</taxon>
        <taxon>Methylobacteriaceae</taxon>
        <taxon>Methylorubrum</taxon>
    </lineage>
</organism>
<sequence length="87" mass="9420">MPQMTLDALTLDLLRDSAAVVLFKTSDDYVAGKLRHTEIRIQVPIGAPGDQTEADLRQVGIGAAKAALREALETLESMTPEQQQGQD</sequence>
<dbReference type="EMBL" id="MNAO01000439">
    <property type="protein sequence ID" value="OHV14779.1"/>
    <property type="molecule type" value="Genomic_DNA"/>
</dbReference>
<proteinExistence type="predicted"/>
<evidence type="ECO:0000313" key="1">
    <source>
        <dbReference type="EMBL" id="OHV14779.1"/>
    </source>
</evidence>
<dbReference type="Proteomes" id="UP000180215">
    <property type="component" value="Unassembled WGS sequence"/>
</dbReference>
<name>A0A1S1P0K7_METEX</name>